<feature type="region of interest" description="Disordered" evidence="1">
    <location>
        <begin position="599"/>
        <end position="839"/>
    </location>
</feature>
<protein>
    <submittedName>
        <fullName evidence="3">Uncharacterized protein</fullName>
    </submittedName>
</protein>
<keyword evidence="2" id="KW-0812">Transmembrane</keyword>
<feature type="compositionally biased region" description="Basic residues" evidence="1">
    <location>
        <begin position="253"/>
        <end position="262"/>
    </location>
</feature>
<feature type="compositionally biased region" description="Polar residues" evidence="1">
    <location>
        <begin position="1090"/>
        <end position="1103"/>
    </location>
</feature>
<organism evidence="3 4">
    <name type="scientific">Bondarzewia mesenterica</name>
    <dbReference type="NCBI Taxonomy" id="1095465"/>
    <lineage>
        <taxon>Eukaryota</taxon>
        <taxon>Fungi</taxon>
        <taxon>Dikarya</taxon>
        <taxon>Basidiomycota</taxon>
        <taxon>Agaricomycotina</taxon>
        <taxon>Agaricomycetes</taxon>
        <taxon>Russulales</taxon>
        <taxon>Bondarzewiaceae</taxon>
        <taxon>Bondarzewia</taxon>
    </lineage>
</organism>
<feature type="compositionally biased region" description="Polar residues" evidence="1">
    <location>
        <begin position="893"/>
        <end position="905"/>
    </location>
</feature>
<feature type="compositionally biased region" description="Basic and acidic residues" evidence="1">
    <location>
        <begin position="263"/>
        <end position="274"/>
    </location>
</feature>
<feature type="region of interest" description="Disordered" evidence="1">
    <location>
        <begin position="872"/>
        <end position="1103"/>
    </location>
</feature>
<dbReference type="OrthoDB" id="9451547at2759"/>
<feature type="compositionally biased region" description="Low complexity" evidence="1">
    <location>
        <begin position="687"/>
        <end position="703"/>
    </location>
</feature>
<feature type="compositionally biased region" description="Low complexity" evidence="1">
    <location>
        <begin position="962"/>
        <end position="974"/>
    </location>
</feature>
<dbReference type="AlphaFoldDB" id="A0A4S4LX02"/>
<dbReference type="Proteomes" id="UP000310158">
    <property type="component" value="Unassembled WGS sequence"/>
</dbReference>
<feature type="compositionally biased region" description="Polar residues" evidence="1">
    <location>
        <begin position="770"/>
        <end position="786"/>
    </location>
</feature>
<feature type="region of interest" description="Disordered" evidence="1">
    <location>
        <begin position="203"/>
        <end position="386"/>
    </location>
</feature>
<keyword evidence="2" id="KW-0472">Membrane</keyword>
<reference evidence="3 4" key="1">
    <citation type="submission" date="2019-02" db="EMBL/GenBank/DDBJ databases">
        <title>Genome sequencing of the rare red list fungi Bondarzewia mesenterica.</title>
        <authorList>
            <person name="Buettner E."/>
            <person name="Kellner H."/>
        </authorList>
    </citation>
    <scope>NUCLEOTIDE SEQUENCE [LARGE SCALE GENOMIC DNA]</scope>
    <source>
        <strain evidence="3 4">DSM 108281</strain>
    </source>
</reference>
<feature type="region of interest" description="Disordered" evidence="1">
    <location>
        <begin position="460"/>
        <end position="483"/>
    </location>
</feature>
<feature type="compositionally biased region" description="Polar residues" evidence="1">
    <location>
        <begin position="805"/>
        <end position="814"/>
    </location>
</feature>
<evidence type="ECO:0000313" key="3">
    <source>
        <dbReference type="EMBL" id="THH16925.1"/>
    </source>
</evidence>
<name>A0A4S4LX02_9AGAM</name>
<evidence type="ECO:0000256" key="2">
    <source>
        <dbReference type="SAM" id="Phobius"/>
    </source>
</evidence>
<feature type="compositionally biased region" description="Basic residues" evidence="1">
    <location>
        <begin position="320"/>
        <end position="329"/>
    </location>
</feature>
<gene>
    <name evidence="3" type="ORF">EW146_g3790</name>
</gene>
<proteinExistence type="predicted"/>
<dbReference type="EMBL" id="SGPL01000135">
    <property type="protein sequence ID" value="THH16925.1"/>
    <property type="molecule type" value="Genomic_DNA"/>
</dbReference>
<sequence>MSQDYDSSDILGNSVPLGRGRAASNSAFSSFFSFCILGAACLMVFLIFRNGRTVFLRWKERHYKLSMRRRYGIPDHDQRPFNVAYAAARLAQEDARNLKSRIGPENVMANGPDRADLLRAGQQQIRQRQNSARVAQMPQSTPSAAMNDFNGHGRFGTSVFVIPSGSDVSNVPSGKGRRAVADVDRLDPWEPVVGDEVIHKGSAEFPVRNTEPHDRSTFAGDEQGIPERVARRAKRSADDEQDENIELAEGSRRDKRRRKVSTHHQEDATDKVEDAEMDVDEAPKVRMIGRGTKRDREDAGSTFGGDDESVFDEHNDERPHRHRKRRQRKSGISYRGQKRGRDVDPLDSESDIDLHRTVGKAARRRQNDSTASEGDIAINDSRISKDPFCKGRRIGEEWEAHGAQFKVGLDGKRLRKVLVKTDRPKFPMPVDSEHPDRSAHVMAIVEKWYTEDEYQEAKERRELAWQDSPKVSAEPETPHEDSPIKAGKELLWGFTPTGGSPVHRSPLRHSIAPNILALSQPQTAQLGRRVTPIHITTASKPVEFGTKVRTSKSYTKWERQELEAEAMSRIRRKMEEQAKKEEAVKTVAPSLSVIQPMAKPAVATEPSSTSTAGKLAQGTAPTSGAPSGEDKGKSSTPSLPLFPIAKESVVPNVTSQKKSGFDLPGAAPSTTVAKTPFSFATPPPTSNAPSASSTIPPAPSSSSGMPNFFGSKGTGTSSPFAPATTPSAPAVSSPLAPPSTAQPRSPFAFAPPSSNTSGSTATSSLPFSFAPSSNKPLGPTPIQQNAEPPKPAAGTFTFGKPTGFNAFSSQNPSPAATPVAAIATDGSTPKPFEPAKPVSAFPSMTAPAAAASGTASAMDGAMTKPKFSFGLPKAPTSASGASTVTSEPKDTGSKSVFGSSGQGASNPFLAPNNGTTSFAVFGSAGGSKPTEPAKPPISFSFGGSSNATGKQPEPVKNPFMPSNNTSSTTGSMSNPAEASKPVSAFGFAAPAPPSSASATKPLFSFAAPPQPQSSVAPASERGKSPFSFGGLSQSSATPQTSNPLPFGFGSATQNAMHTQADGPSNPTPAPSPFGTSSGVQPGIFGFGKPTTGSSVFGSNAKPS</sequence>
<accession>A0A4S4LX02</accession>
<evidence type="ECO:0000313" key="4">
    <source>
        <dbReference type="Proteomes" id="UP000310158"/>
    </source>
</evidence>
<feature type="compositionally biased region" description="Polar residues" evidence="1">
    <location>
        <begin position="876"/>
        <end position="886"/>
    </location>
</feature>
<keyword evidence="4" id="KW-1185">Reference proteome</keyword>
<evidence type="ECO:0000256" key="1">
    <source>
        <dbReference type="SAM" id="MobiDB-lite"/>
    </source>
</evidence>
<feature type="transmembrane region" description="Helical" evidence="2">
    <location>
        <begin position="27"/>
        <end position="48"/>
    </location>
</feature>
<comment type="caution">
    <text evidence="3">The sequence shown here is derived from an EMBL/GenBank/DDBJ whole genome shotgun (WGS) entry which is preliminary data.</text>
</comment>
<feature type="compositionally biased region" description="Low complexity" evidence="1">
    <location>
        <begin position="716"/>
        <end position="764"/>
    </location>
</feature>
<feature type="compositionally biased region" description="Polar residues" evidence="1">
    <location>
        <begin position="1030"/>
        <end position="1043"/>
    </location>
</feature>
<feature type="compositionally biased region" description="Polar residues" evidence="1">
    <location>
        <begin position="1050"/>
        <end position="1064"/>
    </location>
</feature>
<keyword evidence="2" id="KW-1133">Transmembrane helix</keyword>
<feature type="compositionally biased region" description="Low complexity" evidence="1">
    <location>
        <begin position="994"/>
        <end position="1019"/>
    </location>
</feature>